<dbReference type="RefSeq" id="WP_207705415.1">
    <property type="nucleotide sequence ID" value="NZ_JAFREL020000002.1"/>
</dbReference>
<feature type="domain" description="HTH merR-type" evidence="2">
    <location>
        <begin position="6"/>
        <end position="75"/>
    </location>
</feature>
<dbReference type="SMART" id="SM00422">
    <property type="entry name" value="HTH_MERR"/>
    <property type="match status" value="1"/>
</dbReference>
<sequence>MDDLDYLSISAFALKSGVQRKTLIYYDQIDLLKPQKVNEKGYRFYHYHQLYQINMIRFLKDIGLSLKEIKAYMLTKSPEKIIDLLNEQKLLVAKKQDYYNNLSQMIDLQIHSLSQNIIPDATELSVVHYERVPLLFSPIKKKAPNFRSSESITEFYRYCFSKGYDFPYPMGLMDSDIDISTFPAHTKVSFYAKVPESEDCRPKGNYLVKYIRGYKQQQQAYKEMAAYAAANNWKIVGDLYIDFIANELISADFDHFLNKMMLQVEKK</sequence>
<evidence type="ECO:0000313" key="4">
    <source>
        <dbReference type="Proteomes" id="UP000664357"/>
    </source>
</evidence>
<dbReference type="SUPFAM" id="SSF46955">
    <property type="entry name" value="Putative DNA-binding domain"/>
    <property type="match status" value="1"/>
</dbReference>
<dbReference type="PROSITE" id="PS50937">
    <property type="entry name" value="HTH_MERR_2"/>
    <property type="match status" value="1"/>
</dbReference>
<protein>
    <recommendedName>
        <fullName evidence="2">HTH merR-type domain-containing protein</fullName>
    </recommendedName>
</protein>
<organism evidence="3 4">
    <name type="scientific">Candidatus Enterococcus ferrettii</name>
    <dbReference type="NCBI Taxonomy" id="2815324"/>
    <lineage>
        <taxon>Bacteria</taxon>
        <taxon>Bacillati</taxon>
        <taxon>Bacillota</taxon>
        <taxon>Bacilli</taxon>
        <taxon>Lactobacillales</taxon>
        <taxon>Enterococcaceae</taxon>
        <taxon>Enterococcus</taxon>
    </lineage>
</organism>
<dbReference type="Pfam" id="PF13411">
    <property type="entry name" value="MerR_1"/>
    <property type="match status" value="1"/>
</dbReference>
<evidence type="ECO:0000256" key="1">
    <source>
        <dbReference type="ARBA" id="ARBA00023125"/>
    </source>
</evidence>
<dbReference type="PANTHER" id="PTHR30204:SF85">
    <property type="entry name" value="MULTIDRUG-EFFLUX TRANSPORTER 2 REGULATOR"/>
    <property type="match status" value="1"/>
</dbReference>
<comment type="caution">
    <text evidence="3">The sequence shown here is derived from an EMBL/GenBank/DDBJ whole genome shotgun (WGS) entry which is preliminary data.</text>
</comment>
<name>A0ABV0EPG5_9ENTE</name>
<dbReference type="Gene3D" id="1.10.1660.10">
    <property type="match status" value="1"/>
</dbReference>
<evidence type="ECO:0000259" key="2">
    <source>
        <dbReference type="PROSITE" id="PS50937"/>
    </source>
</evidence>
<reference evidence="3 4" key="1">
    <citation type="submission" date="2024-02" db="EMBL/GenBank/DDBJ databases">
        <title>The Genome Sequence of Enterococcus sp. DIV0159.</title>
        <authorList>
            <person name="Earl A."/>
            <person name="Manson A."/>
            <person name="Gilmore M."/>
            <person name="Sanders J."/>
            <person name="Shea T."/>
            <person name="Howe W."/>
            <person name="Livny J."/>
            <person name="Cuomo C."/>
            <person name="Neafsey D."/>
            <person name="Birren B."/>
        </authorList>
    </citation>
    <scope>NUCLEOTIDE SEQUENCE [LARGE SCALE GENOMIC DNA]</scope>
    <source>
        <strain evidence="3 4">665A</strain>
    </source>
</reference>
<dbReference type="SUPFAM" id="SSF55136">
    <property type="entry name" value="Probable bacterial effector-binding domain"/>
    <property type="match status" value="1"/>
</dbReference>
<keyword evidence="1" id="KW-0238">DNA-binding</keyword>
<proteinExistence type="predicted"/>
<keyword evidence="4" id="KW-1185">Reference proteome</keyword>
<gene>
    <name evidence="3" type="ORF">JZO67_002466</name>
</gene>
<dbReference type="EMBL" id="JAFREL020000002">
    <property type="protein sequence ID" value="MEO1770513.1"/>
    <property type="molecule type" value="Genomic_DNA"/>
</dbReference>
<dbReference type="PANTHER" id="PTHR30204">
    <property type="entry name" value="REDOX-CYCLING DRUG-SENSING TRANSCRIPTIONAL ACTIVATOR SOXR"/>
    <property type="match status" value="1"/>
</dbReference>
<evidence type="ECO:0000313" key="3">
    <source>
        <dbReference type="EMBL" id="MEO1770513.1"/>
    </source>
</evidence>
<dbReference type="InterPro" id="IPR047057">
    <property type="entry name" value="MerR_fam"/>
</dbReference>
<accession>A0ABV0EPG5</accession>
<dbReference type="InterPro" id="IPR009061">
    <property type="entry name" value="DNA-bd_dom_put_sf"/>
</dbReference>
<dbReference type="InterPro" id="IPR011256">
    <property type="entry name" value="Reg_factor_effector_dom_sf"/>
</dbReference>
<dbReference type="Proteomes" id="UP000664357">
    <property type="component" value="Unassembled WGS sequence"/>
</dbReference>
<dbReference type="Gene3D" id="3.20.80.10">
    <property type="entry name" value="Regulatory factor, effector binding domain"/>
    <property type="match status" value="1"/>
</dbReference>
<dbReference type="InterPro" id="IPR000551">
    <property type="entry name" value="MerR-type_HTH_dom"/>
</dbReference>